<sequence length="98" mass="10991">MKNKNLRFVNVLDSTRCKQKYVSSDDILVNLARVYFAQGNFASMVLKVSEAENAVCVCSQLSAASDLHVLEFNGKNTNHVQYFTHLLEAAKVHREAAE</sequence>
<organism evidence="1 2">
    <name type="scientific">Eutrema salsugineum</name>
    <name type="common">Saltwater cress</name>
    <name type="synonym">Sisymbrium salsugineum</name>
    <dbReference type="NCBI Taxonomy" id="72664"/>
    <lineage>
        <taxon>Eukaryota</taxon>
        <taxon>Viridiplantae</taxon>
        <taxon>Streptophyta</taxon>
        <taxon>Embryophyta</taxon>
        <taxon>Tracheophyta</taxon>
        <taxon>Spermatophyta</taxon>
        <taxon>Magnoliopsida</taxon>
        <taxon>eudicotyledons</taxon>
        <taxon>Gunneridae</taxon>
        <taxon>Pentapetalae</taxon>
        <taxon>rosids</taxon>
        <taxon>malvids</taxon>
        <taxon>Brassicales</taxon>
        <taxon>Brassicaceae</taxon>
        <taxon>Eutremeae</taxon>
        <taxon>Eutrema</taxon>
    </lineage>
</organism>
<dbReference type="eggNOG" id="KOG2002">
    <property type="taxonomic scope" value="Eukaryota"/>
</dbReference>
<dbReference type="STRING" id="72664.V4MK23"/>
<dbReference type="KEGG" id="eus:EUTSA_v10005572mg"/>
<keyword evidence="2" id="KW-1185">Reference proteome</keyword>
<protein>
    <submittedName>
        <fullName evidence="1">Uncharacterized protein</fullName>
    </submittedName>
</protein>
<name>V4MK23_EUTSA</name>
<dbReference type="EMBL" id="KI517748">
    <property type="protein sequence ID" value="ESQ31761.1"/>
    <property type="molecule type" value="Genomic_DNA"/>
</dbReference>
<dbReference type="Gramene" id="ESQ31761">
    <property type="protein sequence ID" value="ESQ31761"/>
    <property type="gene ID" value="EUTSA_v10005572mg"/>
</dbReference>
<dbReference type="Proteomes" id="UP000030689">
    <property type="component" value="Unassembled WGS sequence"/>
</dbReference>
<gene>
    <name evidence="1" type="ORF">EUTSA_v10005572mg</name>
</gene>
<evidence type="ECO:0000313" key="1">
    <source>
        <dbReference type="EMBL" id="ESQ31761.1"/>
    </source>
</evidence>
<evidence type="ECO:0000313" key="2">
    <source>
        <dbReference type="Proteomes" id="UP000030689"/>
    </source>
</evidence>
<reference evidence="1 2" key="1">
    <citation type="journal article" date="2013" name="Front. Plant Sci.">
        <title>The Reference Genome of the Halophytic Plant Eutrema salsugineum.</title>
        <authorList>
            <person name="Yang R."/>
            <person name="Jarvis D.E."/>
            <person name="Chen H."/>
            <person name="Beilstein M.A."/>
            <person name="Grimwood J."/>
            <person name="Jenkins J."/>
            <person name="Shu S."/>
            <person name="Prochnik S."/>
            <person name="Xin M."/>
            <person name="Ma C."/>
            <person name="Schmutz J."/>
            <person name="Wing R.A."/>
            <person name="Mitchell-Olds T."/>
            <person name="Schumaker K.S."/>
            <person name="Wang X."/>
        </authorList>
    </citation>
    <scope>NUCLEOTIDE SEQUENCE [LARGE SCALE GENOMIC DNA]</scope>
</reference>
<dbReference type="AlphaFoldDB" id="V4MK23"/>
<accession>V4MK23</accession>
<proteinExistence type="predicted"/>